<organism evidence="4 5">
    <name type="scientific">Alicyclobacillus cellulosilyticus</name>
    <dbReference type="NCBI Taxonomy" id="1003997"/>
    <lineage>
        <taxon>Bacteria</taxon>
        <taxon>Bacillati</taxon>
        <taxon>Bacillota</taxon>
        <taxon>Bacilli</taxon>
        <taxon>Bacillales</taxon>
        <taxon>Alicyclobacillaceae</taxon>
        <taxon>Alicyclobacillus</taxon>
    </lineage>
</organism>
<dbReference type="EMBL" id="BMOY01000012">
    <property type="protein sequence ID" value="GGJ03140.1"/>
    <property type="molecule type" value="Genomic_DNA"/>
</dbReference>
<dbReference type="PROSITE" id="PS00211">
    <property type="entry name" value="ABC_TRANSPORTER_1"/>
    <property type="match status" value="1"/>
</dbReference>
<dbReference type="GO" id="GO:0016887">
    <property type="term" value="F:ATP hydrolysis activity"/>
    <property type="evidence" value="ECO:0007669"/>
    <property type="project" value="InterPro"/>
</dbReference>
<dbReference type="Pfam" id="PF00005">
    <property type="entry name" value="ABC_tran"/>
    <property type="match status" value="1"/>
</dbReference>
<dbReference type="PANTHER" id="PTHR43158:SF2">
    <property type="entry name" value="SKFA PEPTIDE EXPORT ATP-BINDING PROTEIN SKFE"/>
    <property type="match status" value="1"/>
</dbReference>
<dbReference type="SMART" id="SM00382">
    <property type="entry name" value="AAA"/>
    <property type="match status" value="1"/>
</dbReference>
<reference evidence="4" key="1">
    <citation type="journal article" date="2014" name="Int. J. Syst. Evol. Microbiol.">
        <title>Complete genome sequence of Corynebacterium casei LMG S-19264T (=DSM 44701T), isolated from a smear-ripened cheese.</title>
        <authorList>
            <consortium name="US DOE Joint Genome Institute (JGI-PGF)"/>
            <person name="Walter F."/>
            <person name="Albersmeier A."/>
            <person name="Kalinowski J."/>
            <person name="Ruckert C."/>
        </authorList>
    </citation>
    <scope>NUCLEOTIDE SEQUENCE</scope>
    <source>
        <strain evidence="4">JCM 18487</strain>
    </source>
</reference>
<dbReference type="Proteomes" id="UP000637695">
    <property type="component" value="Unassembled WGS sequence"/>
</dbReference>
<dbReference type="GO" id="GO:0005524">
    <property type="term" value="F:ATP binding"/>
    <property type="evidence" value="ECO:0007669"/>
    <property type="project" value="UniProtKB-KW"/>
</dbReference>
<evidence type="ECO:0000313" key="4">
    <source>
        <dbReference type="EMBL" id="GGJ03140.1"/>
    </source>
</evidence>
<evidence type="ECO:0000256" key="2">
    <source>
        <dbReference type="ARBA" id="ARBA00022840"/>
    </source>
</evidence>
<sequence length="279" mass="31217">MAVARLTGIRWRREQREVLRGIDWVIERGQHWALIGANGSGKTSLLNILNGYVWPTQGKVEVLGCQFGRCDLRQVRRRIGWVNAAFGEQFEQRYPDEPAVRVVESGRFASISLYEQPSAEDEARARALLKAFQCEHLADAPLATLSQGERQRVLLARAWMAEPELLILDEPCNGLDLLARETLLGAIQTLASQPDGPTIIYVTHHVEEIVPAITHALVLKDGSVLAQGPIRDTITEAVLSHAFSVPIRLDHADGRYWVRLRTERGLIPVWRTGSRGHST</sequence>
<dbReference type="PANTHER" id="PTHR43158">
    <property type="entry name" value="SKFA PEPTIDE EXPORT ATP-BINDING PROTEIN SKFE"/>
    <property type="match status" value="1"/>
</dbReference>
<keyword evidence="2 4" id="KW-0067">ATP-binding</keyword>
<protein>
    <submittedName>
        <fullName evidence="4">ABC transporter ATP-binding protein YlmA</fullName>
    </submittedName>
</protein>
<dbReference type="RefSeq" id="WP_229776435.1">
    <property type="nucleotide sequence ID" value="NZ_BMOY01000012.1"/>
</dbReference>
<gene>
    <name evidence="4" type="primary">ylmA</name>
    <name evidence="4" type="ORF">GCM10010885_10530</name>
</gene>
<reference evidence="4" key="2">
    <citation type="submission" date="2020-09" db="EMBL/GenBank/DDBJ databases">
        <authorList>
            <person name="Sun Q."/>
            <person name="Ohkuma M."/>
        </authorList>
    </citation>
    <scope>NUCLEOTIDE SEQUENCE</scope>
    <source>
        <strain evidence="4">JCM 18487</strain>
    </source>
</reference>
<keyword evidence="1" id="KW-0547">Nucleotide-binding</keyword>
<dbReference type="PROSITE" id="PS50893">
    <property type="entry name" value="ABC_TRANSPORTER_2"/>
    <property type="match status" value="1"/>
</dbReference>
<comment type="caution">
    <text evidence="4">The sequence shown here is derived from an EMBL/GenBank/DDBJ whole genome shotgun (WGS) entry which is preliminary data.</text>
</comment>
<dbReference type="InterPro" id="IPR003593">
    <property type="entry name" value="AAA+_ATPase"/>
</dbReference>
<accession>A0A917K932</accession>
<feature type="domain" description="ABC transporter" evidence="3">
    <location>
        <begin position="4"/>
        <end position="246"/>
    </location>
</feature>
<evidence type="ECO:0000259" key="3">
    <source>
        <dbReference type="PROSITE" id="PS50893"/>
    </source>
</evidence>
<proteinExistence type="predicted"/>
<dbReference type="SUPFAM" id="SSF52540">
    <property type="entry name" value="P-loop containing nucleoside triphosphate hydrolases"/>
    <property type="match status" value="1"/>
</dbReference>
<name>A0A917K932_9BACL</name>
<dbReference type="Gene3D" id="3.40.50.300">
    <property type="entry name" value="P-loop containing nucleotide triphosphate hydrolases"/>
    <property type="match status" value="1"/>
</dbReference>
<keyword evidence="5" id="KW-1185">Reference proteome</keyword>
<dbReference type="InterPro" id="IPR027417">
    <property type="entry name" value="P-loop_NTPase"/>
</dbReference>
<evidence type="ECO:0000256" key="1">
    <source>
        <dbReference type="ARBA" id="ARBA00022741"/>
    </source>
</evidence>
<dbReference type="InterPro" id="IPR017871">
    <property type="entry name" value="ABC_transporter-like_CS"/>
</dbReference>
<evidence type="ECO:0000313" key="5">
    <source>
        <dbReference type="Proteomes" id="UP000637695"/>
    </source>
</evidence>
<dbReference type="AlphaFoldDB" id="A0A917K932"/>
<dbReference type="InterPro" id="IPR003439">
    <property type="entry name" value="ABC_transporter-like_ATP-bd"/>
</dbReference>